<dbReference type="EC" id="1.2.1.3" evidence="3"/>
<dbReference type="Proteomes" id="UP000078240">
    <property type="component" value="Unassembled WGS sequence"/>
</dbReference>
<feature type="active site" evidence="5">
    <location>
        <position position="272"/>
    </location>
</feature>
<proteinExistence type="inferred from homology"/>
<dbReference type="EMBL" id="LSBH01000003">
    <property type="protein sequence ID" value="OAQ81718.1"/>
    <property type="molecule type" value="Genomic_DNA"/>
</dbReference>
<comment type="caution">
    <text evidence="8">The sequence shown here is derived from an EMBL/GenBank/DDBJ whole genome shotgun (WGS) entry which is preliminary data.</text>
</comment>
<organism evidence="8 9">
    <name type="scientific">Purpureocillium lilacinum</name>
    <name type="common">Paecilomyces lilacinus</name>
    <dbReference type="NCBI Taxonomy" id="33203"/>
    <lineage>
        <taxon>Eukaryota</taxon>
        <taxon>Fungi</taxon>
        <taxon>Dikarya</taxon>
        <taxon>Ascomycota</taxon>
        <taxon>Pezizomycotina</taxon>
        <taxon>Sordariomycetes</taxon>
        <taxon>Hypocreomycetidae</taxon>
        <taxon>Hypocreales</taxon>
        <taxon>Ophiocordycipitaceae</taxon>
        <taxon>Purpureocillium</taxon>
    </lineage>
</organism>
<dbReference type="GO" id="GO:0004029">
    <property type="term" value="F:aldehyde dehydrogenase (NAD+) activity"/>
    <property type="evidence" value="ECO:0007669"/>
    <property type="project" value="UniProtKB-EC"/>
</dbReference>
<evidence type="ECO:0000256" key="6">
    <source>
        <dbReference type="RuleBase" id="RU003345"/>
    </source>
</evidence>
<dbReference type="AlphaFoldDB" id="A0A179GW49"/>
<dbReference type="InterPro" id="IPR016163">
    <property type="entry name" value="Ald_DH_C"/>
</dbReference>
<feature type="domain" description="Aldehyde dehydrogenase" evidence="7">
    <location>
        <begin position="35"/>
        <end position="509"/>
    </location>
</feature>
<evidence type="ECO:0000256" key="2">
    <source>
        <dbReference type="ARBA" id="ARBA00023002"/>
    </source>
</evidence>
<evidence type="ECO:0000256" key="3">
    <source>
        <dbReference type="ARBA" id="ARBA00024226"/>
    </source>
</evidence>
<dbReference type="InterPro" id="IPR015590">
    <property type="entry name" value="Aldehyde_DH_dom"/>
</dbReference>
<accession>A0A179GW49</accession>
<dbReference type="Gene3D" id="3.40.605.10">
    <property type="entry name" value="Aldehyde Dehydrogenase, Chain A, domain 1"/>
    <property type="match status" value="1"/>
</dbReference>
<dbReference type="InterPro" id="IPR016162">
    <property type="entry name" value="Ald_DH_N"/>
</dbReference>
<gene>
    <name evidence="8" type="ORF">VFPBJ_04302</name>
</gene>
<dbReference type="FunFam" id="3.40.309.10:FF:000012">
    <property type="entry name" value="Betaine aldehyde dehydrogenase"/>
    <property type="match status" value="1"/>
</dbReference>
<evidence type="ECO:0000256" key="5">
    <source>
        <dbReference type="PROSITE-ProRule" id="PRU10007"/>
    </source>
</evidence>
<evidence type="ECO:0000313" key="8">
    <source>
        <dbReference type="EMBL" id="OAQ81718.1"/>
    </source>
</evidence>
<dbReference type="SUPFAM" id="SSF53720">
    <property type="entry name" value="ALDH-like"/>
    <property type="match status" value="1"/>
</dbReference>
<evidence type="ECO:0000256" key="4">
    <source>
        <dbReference type="ARBA" id="ARBA00049194"/>
    </source>
</evidence>
<sequence length="515" mass="55093">MAPTTAFITNSAADDVDMPWSPENLPTKLFINNEYIDSKSDKYIAVYDPKDGTLVSNRVALADEQDIEDAVDGAEAAFPAWRKTPPDVRRDMLLNLASLVHKHAASLAAMTRLTLGAPVSGMGAMEVASAVEALRYFAGWTDKLSGETFPDEDGFFKIVRQEPLGVTCGIIAWNAPIAGFCTKAGPALATGNCFILKLSEKTPFAGLAMGSLIKAAGFPAGVLQVLSGDGSTGAVISSHKRIRKVSFTGSTLTGKKIQEAAARSNLKRVTLELGGKSPALVFDDADIENAATWCVGAVTMNTGQACFAATRVYVQSGVHTAFVARYKAMIEEKTQLVGNPDDPKTFIGPVVDQSQFDRVMGFIQRGKNQGKLLVGGNRLQDKARPLQSGGTTAVPGFYIAPTVFLDVAEDAEIIRQEIFGPVAIINRFESEEEVLRLANDTPYGLMAGIFTKDVTRAMRLAAELDSAMVGVNTVSTSFLQTPFGGTKQSGIGRENGIHAIRSYTEPKTVYIDMNA</sequence>
<dbReference type="InterPro" id="IPR016161">
    <property type="entry name" value="Ald_DH/histidinol_DH"/>
</dbReference>
<comment type="similarity">
    <text evidence="1 6">Belongs to the aldehyde dehydrogenase family.</text>
</comment>
<dbReference type="PROSITE" id="PS00687">
    <property type="entry name" value="ALDEHYDE_DEHYDR_GLU"/>
    <property type="match status" value="1"/>
</dbReference>
<dbReference type="FunFam" id="3.40.605.10:FF:000007">
    <property type="entry name" value="NAD/NADP-dependent betaine aldehyde dehydrogenase"/>
    <property type="match status" value="1"/>
</dbReference>
<name>A0A179GW49_PURLI</name>
<comment type="catalytic activity">
    <reaction evidence="4">
        <text>an aldehyde + NAD(+) + H2O = a carboxylate + NADH + 2 H(+)</text>
        <dbReference type="Rhea" id="RHEA:16185"/>
        <dbReference type="ChEBI" id="CHEBI:15377"/>
        <dbReference type="ChEBI" id="CHEBI:15378"/>
        <dbReference type="ChEBI" id="CHEBI:17478"/>
        <dbReference type="ChEBI" id="CHEBI:29067"/>
        <dbReference type="ChEBI" id="CHEBI:57540"/>
        <dbReference type="ChEBI" id="CHEBI:57945"/>
        <dbReference type="EC" id="1.2.1.3"/>
    </reaction>
</comment>
<dbReference type="PANTHER" id="PTHR11699">
    <property type="entry name" value="ALDEHYDE DEHYDROGENASE-RELATED"/>
    <property type="match status" value="1"/>
</dbReference>
<evidence type="ECO:0000259" key="7">
    <source>
        <dbReference type="Pfam" id="PF00171"/>
    </source>
</evidence>
<reference evidence="8 9" key="1">
    <citation type="submission" date="2016-01" db="EMBL/GenBank/DDBJ databases">
        <title>Biosynthesis of antibiotic leucinostatins and their inhibition on Phytophthora in bio-control Purpureocillium lilacinum.</title>
        <authorList>
            <person name="Wang G."/>
            <person name="Liu Z."/>
            <person name="Lin R."/>
            <person name="Li E."/>
            <person name="Mao Z."/>
            <person name="Ling J."/>
            <person name="Yin W."/>
            <person name="Xie B."/>
        </authorList>
    </citation>
    <scope>NUCLEOTIDE SEQUENCE [LARGE SCALE GENOMIC DNA]</scope>
    <source>
        <strain evidence="8">PLBJ-1</strain>
    </source>
</reference>
<protein>
    <recommendedName>
        <fullName evidence="3">aldehyde dehydrogenase (NAD(+))</fullName>
        <ecNumber evidence="3">1.2.1.3</ecNumber>
    </recommendedName>
</protein>
<keyword evidence="2 6" id="KW-0560">Oxidoreductase</keyword>
<evidence type="ECO:0000313" key="9">
    <source>
        <dbReference type="Proteomes" id="UP000078240"/>
    </source>
</evidence>
<dbReference type="InterPro" id="IPR029510">
    <property type="entry name" value="Ald_DH_CS_GLU"/>
</dbReference>
<evidence type="ECO:0000256" key="1">
    <source>
        <dbReference type="ARBA" id="ARBA00009986"/>
    </source>
</evidence>
<dbReference type="Gene3D" id="3.40.309.10">
    <property type="entry name" value="Aldehyde Dehydrogenase, Chain A, domain 2"/>
    <property type="match status" value="1"/>
</dbReference>
<dbReference type="Pfam" id="PF00171">
    <property type="entry name" value="Aldedh"/>
    <property type="match status" value="1"/>
</dbReference>